<evidence type="ECO:0000256" key="3">
    <source>
        <dbReference type="ARBA" id="ARBA00022777"/>
    </source>
</evidence>
<evidence type="ECO:0000313" key="7">
    <source>
        <dbReference type="EMBL" id="BBE42588.1"/>
    </source>
</evidence>
<keyword evidence="1 7" id="KW-0808">Transferase</keyword>
<keyword evidence="8" id="KW-1185">Reference proteome</keyword>
<dbReference type="GeneID" id="55585010"/>
<evidence type="ECO:0000259" key="5">
    <source>
        <dbReference type="Pfam" id="PF08543"/>
    </source>
</evidence>
<keyword evidence="3 7" id="KW-0418">Kinase</keyword>
<dbReference type="OrthoDB" id="43786at2157"/>
<dbReference type="Pfam" id="PF08543">
    <property type="entry name" value="Phos_pyr_kin"/>
    <property type="match status" value="1"/>
</dbReference>
<feature type="domain" description="Thiamine-phosphate synthase ThiN" evidence="6">
    <location>
        <begin position="277"/>
        <end position="443"/>
    </location>
</feature>
<evidence type="ECO:0000256" key="2">
    <source>
        <dbReference type="ARBA" id="ARBA00022741"/>
    </source>
</evidence>
<accession>A0A4P2VNS4</accession>
<dbReference type="AlphaFoldDB" id="A0A4P2VNS4"/>
<dbReference type="Gene3D" id="3.40.1190.20">
    <property type="match status" value="1"/>
</dbReference>
<dbReference type="GO" id="GO:0009228">
    <property type="term" value="P:thiamine biosynthetic process"/>
    <property type="evidence" value="ECO:0007669"/>
    <property type="project" value="InterPro"/>
</dbReference>
<dbReference type="EMBL" id="AP018732">
    <property type="protein sequence ID" value="BBE42588.1"/>
    <property type="molecule type" value="Genomic_DNA"/>
</dbReference>
<dbReference type="CDD" id="cd01169">
    <property type="entry name" value="HMPP_kinase"/>
    <property type="match status" value="1"/>
</dbReference>
<dbReference type="NCBIfam" id="NF006346">
    <property type="entry name" value="PRK08573.1"/>
    <property type="match status" value="1"/>
</dbReference>
<dbReference type="SUPFAM" id="SSF53639">
    <property type="entry name" value="AraD/HMP-PK domain-like"/>
    <property type="match status" value="1"/>
</dbReference>
<evidence type="ECO:0000256" key="4">
    <source>
        <dbReference type="ARBA" id="ARBA00022840"/>
    </source>
</evidence>
<dbReference type="KEGG" id="ccai:NAS2_1199"/>
<dbReference type="EC" id="2.7.4.7" evidence="7"/>
<dbReference type="GO" id="GO:0008972">
    <property type="term" value="F:phosphomethylpyrimidine kinase activity"/>
    <property type="evidence" value="ECO:0007669"/>
    <property type="project" value="UniProtKB-EC"/>
</dbReference>
<feature type="domain" description="Pyridoxamine kinase/Phosphomethylpyrimidine kinase" evidence="5">
    <location>
        <begin position="15"/>
        <end position="259"/>
    </location>
</feature>
<sequence>MRKIRPVALTIAGSDSGGGAGIAADLKTFAAAGVHGTLAVTSVTAQNTVAVTGIYDLPPEAVRRQILAVHEDMGVDAAKTGMLSNASIVRTVAELVGRLGFPLVVDPVMVAKSGASLLSDDAVEVLVRELVPKATVVTPNAPEAERMTGIEVRDLGGARRAAEYIVEQLGAGAAVVKGGHLPGDESIDVLYRAGRYVELRAPRLESRATHGTGCSFSAAIAAGLARGFGVEDAVDAAKKMITDAIRYGLEIGSGHGPVNPTSWVEAPAERFRALQDVRLALRVLTENEFFVSPLVPEGSIDLGVALPAPYASGPGDVAWVVGGLGRSGSRLIARGDVDFGASDRLTSAVLAMSERFPDLRAAAIIGSDDSVASAISGVGFRACSFVRRASALRGRELGLGISDALRSVGTEPPDVVLDPGGPGMEPLAVVFGRSAVEAASRVVAIGKALAGARV</sequence>
<dbReference type="SUPFAM" id="SSF53613">
    <property type="entry name" value="Ribokinase-like"/>
    <property type="match status" value="1"/>
</dbReference>
<proteinExistence type="predicted"/>
<dbReference type="InterPro" id="IPR029056">
    <property type="entry name" value="Ribokinase-like"/>
</dbReference>
<dbReference type="FunFam" id="3.40.1190.20:FF:000003">
    <property type="entry name" value="Phosphomethylpyrimidine kinase ThiD"/>
    <property type="match status" value="1"/>
</dbReference>
<dbReference type="PANTHER" id="PTHR20858:SF17">
    <property type="entry name" value="HYDROXYMETHYLPYRIMIDINE_PHOSPHOMETHYLPYRIMIDINE KINASE THI20-RELATED"/>
    <property type="match status" value="1"/>
</dbReference>
<organism evidence="7 8">
    <name type="scientific">Conexivisphaera calida</name>
    <dbReference type="NCBI Taxonomy" id="1874277"/>
    <lineage>
        <taxon>Archaea</taxon>
        <taxon>Nitrososphaerota</taxon>
        <taxon>Conexivisphaeria</taxon>
        <taxon>Conexivisphaerales</taxon>
        <taxon>Conexivisphaeraceae</taxon>
        <taxon>Conexivisphaera</taxon>
    </lineage>
</organism>
<dbReference type="InterPro" id="IPR036409">
    <property type="entry name" value="Aldolase_II/adducin_N_sf"/>
</dbReference>
<dbReference type="InterPro" id="IPR013749">
    <property type="entry name" value="PM/HMP-P_kinase-1"/>
</dbReference>
<name>A0A4P2VNS4_9ARCH</name>
<keyword evidence="4" id="KW-0067">ATP-binding</keyword>
<reference evidence="7 8" key="1">
    <citation type="journal article" date="2019" name="ISME J.">
        <title>Isolation and characterization of a thermophilic sulfur- and iron-reducing thaumarchaeote from a terrestrial acidic hot spring.</title>
        <authorList>
            <person name="Kato S."/>
            <person name="Itoh T."/>
            <person name="Yuki M."/>
            <person name="Nagamori M."/>
            <person name="Ohnishi M."/>
            <person name="Uematsu K."/>
            <person name="Suzuki K."/>
            <person name="Takashina T."/>
            <person name="Ohkuma M."/>
        </authorList>
    </citation>
    <scope>NUCLEOTIDE SEQUENCE [LARGE SCALE GENOMIC DNA]</scope>
    <source>
        <strain evidence="7 8">NAS-02</strain>
    </source>
</reference>
<dbReference type="RefSeq" id="WP_174448804.1">
    <property type="nucleotide sequence ID" value="NZ_AP018732.1"/>
</dbReference>
<dbReference type="NCBIfam" id="TIGR00097">
    <property type="entry name" value="HMP-P_kinase"/>
    <property type="match status" value="1"/>
</dbReference>
<dbReference type="PANTHER" id="PTHR20858">
    <property type="entry name" value="PHOSPHOMETHYLPYRIMIDINE KINASE"/>
    <property type="match status" value="1"/>
</dbReference>
<evidence type="ECO:0000313" key="8">
    <source>
        <dbReference type="Proteomes" id="UP000509448"/>
    </source>
</evidence>
<dbReference type="InterPro" id="IPR004399">
    <property type="entry name" value="HMP/HMP-P_kinase_dom"/>
</dbReference>
<gene>
    <name evidence="7" type="ORF">NAS2_1199</name>
</gene>
<dbReference type="Proteomes" id="UP000509448">
    <property type="component" value="Chromosome"/>
</dbReference>
<dbReference type="InterPro" id="IPR019293">
    <property type="entry name" value="ThiN"/>
</dbReference>
<evidence type="ECO:0000256" key="1">
    <source>
        <dbReference type="ARBA" id="ARBA00022679"/>
    </source>
</evidence>
<dbReference type="GO" id="GO:0005524">
    <property type="term" value="F:ATP binding"/>
    <property type="evidence" value="ECO:0007669"/>
    <property type="project" value="UniProtKB-KW"/>
</dbReference>
<dbReference type="Pfam" id="PF10120">
    <property type="entry name" value="ThiN"/>
    <property type="match status" value="1"/>
</dbReference>
<protein>
    <submittedName>
        <fullName evidence="7">Phosphomethylpyrimidine kinase</fullName>
        <ecNumber evidence="7">2.7.4.7</ecNumber>
    </submittedName>
</protein>
<dbReference type="GO" id="GO:0005829">
    <property type="term" value="C:cytosol"/>
    <property type="evidence" value="ECO:0007669"/>
    <property type="project" value="TreeGrafter"/>
</dbReference>
<evidence type="ECO:0000259" key="6">
    <source>
        <dbReference type="Pfam" id="PF10120"/>
    </source>
</evidence>
<keyword evidence="2" id="KW-0547">Nucleotide-binding</keyword>
<dbReference type="GO" id="GO:0008902">
    <property type="term" value="F:hydroxymethylpyrimidine kinase activity"/>
    <property type="evidence" value="ECO:0007669"/>
    <property type="project" value="TreeGrafter"/>
</dbReference>
<dbReference type="Gene3D" id="3.40.225.10">
    <property type="entry name" value="Class II aldolase/adducin N-terminal domain"/>
    <property type="match status" value="1"/>
</dbReference>